<dbReference type="EMBL" id="LGRX02001989">
    <property type="protein sequence ID" value="KAK3285044.1"/>
    <property type="molecule type" value="Genomic_DNA"/>
</dbReference>
<proteinExistence type="predicted"/>
<evidence type="ECO:0000313" key="1">
    <source>
        <dbReference type="EMBL" id="KAK3285044.1"/>
    </source>
</evidence>
<sequence>MTLEGVSRPEGPAYTVNPWQRAQQRQEKLNFSDHSLRNWLVGSKKFRNRSPCRPTKRQMKGQSTAHIIEALRMDACGDAASSAVELNPIMAAIKAATAQHTRLQLASVQSEGQPVAMQQRVARLRQRCLEQLGEERFSRLYIFLQERSSLYADMTEDDFVFNIELEEILGEDREYGPLMDELVYLETNILSKDC</sequence>
<dbReference type="Proteomes" id="UP001190700">
    <property type="component" value="Unassembled WGS sequence"/>
</dbReference>
<reference evidence="1 2" key="1">
    <citation type="journal article" date="2015" name="Genome Biol. Evol.">
        <title>Comparative Genomics of a Bacterivorous Green Alga Reveals Evolutionary Causalities and Consequences of Phago-Mixotrophic Mode of Nutrition.</title>
        <authorList>
            <person name="Burns J.A."/>
            <person name="Paasch A."/>
            <person name="Narechania A."/>
            <person name="Kim E."/>
        </authorList>
    </citation>
    <scope>NUCLEOTIDE SEQUENCE [LARGE SCALE GENOMIC DNA]</scope>
    <source>
        <strain evidence="1 2">PLY_AMNH</strain>
    </source>
</reference>
<name>A0AAE0GVB9_9CHLO</name>
<dbReference type="AlphaFoldDB" id="A0AAE0GVB9"/>
<organism evidence="1 2">
    <name type="scientific">Cymbomonas tetramitiformis</name>
    <dbReference type="NCBI Taxonomy" id="36881"/>
    <lineage>
        <taxon>Eukaryota</taxon>
        <taxon>Viridiplantae</taxon>
        <taxon>Chlorophyta</taxon>
        <taxon>Pyramimonadophyceae</taxon>
        <taxon>Pyramimonadales</taxon>
        <taxon>Pyramimonadaceae</taxon>
        <taxon>Cymbomonas</taxon>
    </lineage>
</organism>
<keyword evidence="2" id="KW-1185">Reference proteome</keyword>
<evidence type="ECO:0000313" key="2">
    <source>
        <dbReference type="Proteomes" id="UP001190700"/>
    </source>
</evidence>
<gene>
    <name evidence="1" type="ORF">CYMTET_7334</name>
</gene>
<protein>
    <submittedName>
        <fullName evidence="1">Uncharacterized protein</fullName>
    </submittedName>
</protein>
<accession>A0AAE0GVB9</accession>
<comment type="caution">
    <text evidence="1">The sequence shown here is derived from an EMBL/GenBank/DDBJ whole genome shotgun (WGS) entry which is preliminary data.</text>
</comment>